<keyword evidence="2 5" id="KW-0808">Transferase</keyword>
<evidence type="ECO:0000259" key="4">
    <source>
        <dbReference type="Pfam" id="PF00294"/>
    </source>
</evidence>
<protein>
    <submittedName>
        <fullName evidence="5">Adenosine kinase</fullName>
        <ecNumber evidence="5">2.7.1.20</ecNumber>
    </submittedName>
</protein>
<dbReference type="AlphaFoldDB" id="A0A239VNK4"/>
<keyword evidence="3 5" id="KW-0418">Kinase</keyword>
<evidence type="ECO:0000313" key="6">
    <source>
        <dbReference type="Proteomes" id="UP000242637"/>
    </source>
</evidence>
<dbReference type="SUPFAM" id="SSF53613">
    <property type="entry name" value="Ribokinase-like"/>
    <property type="match status" value="1"/>
</dbReference>
<proteinExistence type="inferred from homology"/>
<accession>A0A239VNK4</accession>
<evidence type="ECO:0000256" key="2">
    <source>
        <dbReference type="ARBA" id="ARBA00022679"/>
    </source>
</evidence>
<dbReference type="PANTHER" id="PTHR43085:SF46">
    <property type="entry name" value="ADENOSINE KINASE"/>
    <property type="match status" value="1"/>
</dbReference>
<dbReference type="Pfam" id="PF00294">
    <property type="entry name" value="PfkB"/>
    <property type="match status" value="1"/>
</dbReference>
<dbReference type="EMBL" id="LT906453">
    <property type="protein sequence ID" value="SNV23875.1"/>
    <property type="molecule type" value="Genomic_DNA"/>
</dbReference>
<evidence type="ECO:0000256" key="3">
    <source>
        <dbReference type="ARBA" id="ARBA00022777"/>
    </source>
</evidence>
<dbReference type="Gene3D" id="3.40.1190.20">
    <property type="match status" value="1"/>
</dbReference>
<reference evidence="5 6" key="1">
    <citation type="submission" date="2017-06" db="EMBL/GenBank/DDBJ databases">
        <authorList>
            <consortium name="Pathogen Informatics"/>
        </authorList>
    </citation>
    <scope>NUCLEOTIDE SEQUENCE [LARGE SCALE GENOMIC DNA]</scope>
    <source>
        <strain evidence="5 6">NCTC13039</strain>
    </source>
</reference>
<organism evidence="5 6">
    <name type="scientific">Dermatophilus congolensis</name>
    <dbReference type="NCBI Taxonomy" id="1863"/>
    <lineage>
        <taxon>Bacteria</taxon>
        <taxon>Bacillati</taxon>
        <taxon>Actinomycetota</taxon>
        <taxon>Actinomycetes</taxon>
        <taxon>Micrococcales</taxon>
        <taxon>Dermatophilaceae</taxon>
        <taxon>Dermatophilus</taxon>
    </lineage>
</organism>
<comment type="similarity">
    <text evidence="1">Belongs to the carbohydrate kinase PfkB family.</text>
</comment>
<dbReference type="InterPro" id="IPR002173">
    <property type="entry name" value="Carboh/pur_kinase_PfkB_CS"/>
</dbReference>
<dbReference type="EC" id="2.7.1.20" evidence="5"/>
<dbReference type="KEGG" id="dco:SAMEA4475696_1922"/>
<evidence type="ECO:0000313" key="5">
    <source>
        <dbReference type="EMBL" id="SNV23875.1"/>
    </source>
</evidence>
<dbReference type="InterPro" id="IPR011611">
    <property type="entry name" value="PfkB_dom"/>
</dbReference>
<dbReference type="PROSITE" id="PS00583">
    <property type="entry name" value="PFKB_KINASES_1"/>
    <property type="match status" value="1"/>
</dbReference>
<dbReference type="InterPro" id="IPR029056">
    <property type="entry name" value="Ribokinase-like"/>
</dbReference>
<sequence>MHVPVYVRGSVTAGCVRGAQAQPFRVGGVGWGSVRAALVGYRGGVRIAITGSLAHDNLLTFSGRFHDSFVAEQLDKVSLSFLADDLQVRRGGVGGNISFGMGVLGLEPYLVAAAGVDFDDYRAWLDRHGVNTLDRHGVNTKGVKVSTERHTARFTCTTDRDSAQIATFYPGAMSEAREIELEPISQSVGGFDLVLIGPNDPEAMVRHTDECRSRGMKFAADPSQQLAFMEGEDIRRLIDGAEYLFTNEYEAHLTEQKTGWSSEEIAQRVTTRVITHGKDGVTISTKGSESITVGVVPAEKVVDPTGVGDAFRAGFLAGLHWGLSHERCAQTGAMLATHVVETVGTQEYEHNLGNALERLRAAYGEEAANEIGAHLPTFA</sequence>
<dbReference type="PANTHER" id="PTHR43085">
    <property type="entry name" value="HEXOKINASE FAMILY MEMBER"/>
    <property type="match status" value="1"/>
</dbReference>
<feature type="domain" description="Carbohydrate kinase PfkB" evidence="4">
    <location>
        <begin position="74"/>
        <end position="347"/>
    </location>
</feature>
<dbReference type="Proteomes" id="UP000242637">
    <property type="component" value="Chromosome 1"/>
</dbReference>
<dbReference type="InterPro" id="IPR050306">
    <property type="entry name" value="PfkB_Carbo_kinase"/>
</dbReference>
<keyword evidence="6" id="KW-1185">Reference proteome</keyword>
<evidence type="ECO:0000256" key="1">
    <source>
        <dbReference type="ARBA" id="ARBA00010688"/>
    </source>
</evidence>
<dbReference type="GO" id="GO:0004001">
    <property type="term" value="F:adenosine kinase activity"/>
    <property type="evidence" value="ECO:0007669"/>
    <property type="project" value="UniProtKB-EC"/>
</dbReference>
<name>A0A239VNK4_9MICO</name>
<dbReference type="CDD" id="cd01942">
    <property type="entry name" value="ribokinase_group_A"/>
    <property type="match status" value="1"/>
</dbReference>
<dbReference type="STRING" id="1121387.GCA_000429885_00292"/>
<gene>
    <name evidence="5" type="primary">adoK</name>
    <name evidence="5" type="ORF">SAMEA4475696_01922</name>
</gene>